<keyword evidence="1" id="KW-0472">Membrane</keyword>
<dbReference type="STRING" id="1346286.SAMN05444362_104249"/>
<dbReference type="AlphaFoldDB" id="A0A1M5A0J5"/>
<evidence type="ECO:0000256" key="1">
    <source>
        <dbReference type="SAM" id="Phobius"/>
    </source>
</evidence>
<keyword evidence="1" id="KW-1133">Transmembrane helix</keyword>
<evidence type="ECO:0000259" key="2">
    <source>
        <dbReference type="PROSITE" id="PS50930"/>
    </source>
</evidence>
<dbReference type="EMBL" id="FQUC01000004">
    <property type="protein sequence ID" value="SHF23823.1"/>
    <property type="molecule type" value="Genomic_DNA"/>
</dbReference>
<dbReference type="Gene3D" id="2.40.50.1020">
    <property type="entry name" value="LytTr DNA-binding domain"/>
    <property type="match status" value="1"/>
</dbReference>
<evidence type="ECO:0000313" key="4">
    <source>
        <dbReference type="Proteomes" id="UP000184480"/>
    </source>
</evidence>
<dbReference type="InterPro" id="IPR046947">
    <property type="entry name" value="LytR-like"/>
</dbReference>
<feature type="transmembrane region" description="Helical" evidence="1">
    <location>
        <begin position="121"/>
        <end position="144"/>
    </location>
</feature>
<dbReference type="PROSITE" id="PS50930">
    <property type="entry name" value="HTH_LYTTR"/>
    <property type="match status" value="1"/>
</dbReference>
<dbReference type="GO" id="GO:0003677">
    <property type="term" value="F:DNA binding"/>
    <property type="evidence" value="ECO:0007669"/>
    <property type="project" value="InterPro"/>
</dbReference>
<organism evidence="3 4">
    <name type="scientific">Dysgonomonas macrotermitis</name>
    <dbReference type="NCBI Taxonomy" id="1346286"/>
    <lineage>
        <taxon>Bacteria</taxon>
        <taxon>Pseudomonadati</taxon>
        <taxon>Bacteroidota</taxon>
        <taxon>Bacteroidia</taxon>
        <taxon>Bacteroidales</taxon>
        <taxon>Dysgonomonadaceae</taxon>
        <taxon>Dysgonomonas</taxon>
    </lineage>
</organism>
<dbReference type="GO" id="GO:0000156">
    <property type="term" value="F:phosphorelay response regulator activity"/>
    <property type="evidence" value="ECO:0007669"/>
    <property type="project" value="InterPro"/>
</dbReference>
<gene>
    <name evidence="3" type="ORF">SAMN05444362_104249</name>
</gene>
<evidence type="ECO:0000313" key="3">
    <source>
        <dbReference type="EMBL" id="SHF23823.1"/>
    </source>
</evidence>
<dbReference type="Proteomes" id="UP000184480">
    <property type="component" value="Unassembled WGS sequence"/>
</dbReference>
<proteinExistence type="predicted"/>
<dbReference type="Pfam" id="PF04397">
    <property type="entry name" value="LytTR"/>
    <property type="match status" value="1"/>
</dbReference>
<reference evidence="4" key="1">
    <citation type="submission" date="2016-11" db="EMBL/GenBank/DDBJ databases">
        <authorList>
            <person name="Varghese N."/>
            <person name="Submissions S."/>
        </authorList>
    </citation>
    <scope>NUCLEOTIDE SEQUENCE [LARGE SCALE GENOMIC DNA]</scope>
    <source>
        <strain evidence="4">DSM 27370</strain>
    </source>
</reference>
<dbReference type="SMART" id="SM00850">
    <property type="entry name" value="LytTR"/>
    <property type="match status" value="1"/>
</dbReference>
<name>A0A1M5A0J5_9BACT</name>
<feature type="transmembrane region" description="Helical" evidence="1">
    <location>
        <begin position="20"/>
        <end position="37"/>
    </location>
</feature>
<accession>A0A1M5A0J5</accession>
<dbReference type="PANTHER" id="PTHR37299:SF1">
    <property type="entry name" value="STAGE 0 SPORULATION PROTEIN A HOMOLOG"/>
    <property type="match status" value="1"/>
</dbReference>
<sequence>MDKLRHYLNQPFPYNNQPWIIVALSTIIVVFVLWVFRPFGLDRIVTDRFLVLLGYGMVTAIGTSVVCVIFPMVFCRFYAEKKWTIWKNILNLLIILIVVSLGNTLFDYFTYHRPAGMIPSLIKMYVVATVSVGIFPIIVITFIVQNQSLKYNLNKAKELNLTLSSHAKEDENAERIKDRLTFIGDTKESLTLLADNVLYVEAAGNYVSVYYTEDGIARSKMIRSTVKQMEELLIRYPLFIRCHRAFIVNTKHIQDISGNAQGCKLSLRYVEMQVPVSRSYIKSLKEHLVL</sequence>
<protein>
    <submittedName>
        <fullName evidence="3">Transcriptional regulator, LytTR family</fullName>
    </submittedName>
</protein>
<dbReference type="PANTHER" id="PTHR37299">
    <property type="entry name" value="TRANSCRIPTIONAL REGULATOR-RELATED"/>
    <property type="match status" value="1"/>
</dbReference>
<keyword evidence="1" id="KW-0812">Transmembrane</keyword>
<feature type="transmembrane region" description="Helical" evidence="1">
    <location>
        <begin position="49"/>
        <end position="74"/>
    </location>
</feature>
<feature type="domain" description="HTH LytTR-type" evidence="2">
    <location>
        <begin position="195"/>
        <end position="290"/>
    </location>
</feature>
<dbReference type="RefSeq" id="WP_139262033.1">
    <property type="nucleotide sequence ID" value="NZ_BBXL01000015.1"/>
</dbReference>
<dbReference type="InterPro" id="IPR007492">
    <property type="entry name" value="LytTR_DNA-bd_dom"/>
</dbReference>
<feature type="transmembrane region" description="Helical" evidence="1">
    <location>
        <begin position="89"/>
        <end position="109"/>
    </location>
</feature>
<keyword evidence="4" id="KW-1185">Reference proteome</keyword>
<dbReference type="OrthoDB" id="1118393at2"/>